<dbReference type="InterPro" id="IPR029063">
    <property type="entry name" value="SAM-dependent_MTases_sf"/>
</dbReference>
<name>A0A2J7R3V2_9NEOP</name>
<feature type="compositionally biased region" description="Polar residues" evidence="13">
    <location>
        <begin position="1020"/>
        <end position="1034"/>
    </location>
</feature>
<dbReference type="Proteomes" id="UP000235965">
    <property type="component" value="Unassembled WGS sequence"/>
</dbReference>
<feature type="region of interest" description="Disordered" evidence="13">
    <location>
        <begin position="1515"/>
        <end position="1821"/>
    </location>
</feature>
<accession>A0A2J7R3V2</accession>
<evidence type="ECO:0000259" key="14">
    <source>
        <dbReference type="PROSITE" id="PS51569"/>
    </source>
</evidence>
<feature type="region of interest" description="Disordered" evidence="13">
    <location>
        <begin position="1829"/>
        <end position="1848"/>
    </location>
</feature>
<dbReference type="FunFam" id="3.40.50.150:FF:000033">
    <property type="entry name" value="Histone-lysine N-methyltransferase, H3 lysine-79 specific"/>
    <property type="match status" value="1"/>
</dbReference>
<feature type="compositionally biased region" description="Pro residues" evidence="13">
    <location>
        <begin position="1792"/>
        <end position="1814"/>
    </location>
</feature>
<comment type="miscellaneous">
    <text evidence="11">In contrast to other lysine histone methyltransferases, it does not contain a SET domain, suggesting the existence of another mechanism for methylation of lysine residues of histones.</text>
</comment>
<evidence type="ECO:0000256" key="11">
    <source>
        <dbReference type="RuleBase" id="RU271113"/>
    </source>
</evidence>
<feature type="region of interest" description="Disordered" evidence="13">
    <location>
        <begin position="845"/>
        <end position="934"/>
    </location>
</feature>
<keyword evidence="12" id="KW-0175">Coiled coil</keyword>
<feature type="compositionally biased region" description="Low complexity" evidence="13">
    <location>
        <begin position="377"/>
        <end position="402"/>
    </location>
</feature>
<dbReference type="GO" id="GO:0000077">
    <property type="term" value="P:DNA damage checkpoint signaling"/>
    <property type="evidence" value="ECO:0007669"/>
    <property type="project" value="TreeGrafter"/>
</dbReference>
<feature type="compositionally biased region" description="Basic and acidic residues" evidence="13">
    <location>
        <begin position="360"/>
        <end position="370"/>
    </location>
</feature>
<dbReference type="GO" id="GO:0006281">
    <property type="term" value="P:DNA repair"/>
    <property type="evidence" value="ECO:0007669"/>
    <property type="project" value="TreeGrafter"/>
</dbReference>
<organism evidence="15 16">
    <name type="scientific">Cryptotermes secundus</name>
    <dbReference type="NCBI Taxonomy" id="105785"/>
    <lineage>
        <taxon>Eukaryota</taxon>
        <taxon>Metazoa</taxon>
        <taxon>Ecdysozoa</taxon>
        <taxon>Arthropoda</taxon>
        <taxon>Hexapoda</taxon>
        <taxon>Insecta</taxon>
        <taxon>Pterygota</taxon>
        <taxon>Neoptera</taxon>
        <taxon>Polyneoptera</taxon>
        <taxon>Dictyoptera</taxon>
        <taxon>Blattodea</taxon>
        <taxon>Blattoidea</taxon>
        <taxon>Termitoidae</taxon>
        <taxon>Kalotermitidae</taxon>
        <taxon>Cryptotermitinae</taxon>
        <taxon>Cryptotermes</taxon>
    </lineage>
</organism>
<dbReference type="SUPFAM" id="SSF53335">
    <property type="entry name" value="S-adenosyl-L-methionine-dependent methyltransferases"/>
    <property type="match status" value="1"/>
</dbReference>
<dbReference type="STRING" id="105785.A0A2J7R3V2"/>
<keyword evidence="5 11" id="KW-0808">Transferase</keyword>
<evidence type="ECO:0000313" key="15">
    <source>
        <dbReference type="EMBL" id="PNF35512.1"/>
    </source>
</evidence>
<keyword evidence="6 11" id="KW-0949">S-adenosyl-L-methionine</keyword>
<feature type="compositionally biased region" description="Basic and acidic residues" evidence="13">
    <location>
        <begin position="1554"/>
        <end position="1564"/>
    </location>
</feature>
<feature type="compositionally biased region" description="Basic residues" evidence="13">
    <location>
        <begin position="1748"/>
        <end position="1757"/>
    </location>
</feature>
<feature type="region of interest" description="Disordered" evidence="13">
    <location>
        <begin position="1140"/>
        <end position="1182"/>
    </location>
</feature>
<keyword evidence="4 11" id="KW-0489">Methyltransferase</keyword>
<dbReference type="GO" id="GO:0035097">
    <property type="term" value="C:histone methyltransferase complex"/>
    <property type="evidence" value="ECO:0007669"/>
    <property type="project" value="UniProtKB-ARBA"/>
</dbReference>
<feature type="domain" description="DOT1" evidence="14">
    <location>
        <begin position="14"/>
        <end position="331"/>
    </location>
</feature>
<feature type="coiled-coil region" evidence="12">
    <location>
        <begin position="713"/>
        <end position="740"/>
    </location>
</feature>
<evidence type="ECO:0000256" key="6">
    <source>
        <dbReference type="ARBA" id="ARBA00022691"/>
    </source>
</evidence>
<evidence type="ECO:0000256" key="4">
    <source>
        <dbReference type="ARBA" id="ARBA00022603"/>
    </source>
</evidence>
<feature type="region of interest" description="Disordered" evidence="13">
    <location>
        <begin position="1011"/>
        <end position="1034"/>
    </location>
</feature>
<dbReference type="FunCoup" id="A0A2J7R3V2">
    <property type="interactions" value="462"/>
</dbReference>
<feature type="compositionally biased region" description="Polar residues" evidence="13">
    <location>
        <begin position="875"/>
        <end position="886"/>
    </location>
</feature>
<keyword evidence="16" id="KW-1185">Reference proteome</keyword>
<keyword evidence="8 11" id="KW-0539">Nucleus</keyword>
<evidence type="ECO:0000256" key="5">
    <source>
        <dbReference type="ARBA" id="ARBA00022679"/>
    </source>
</evidence>
<dbReference type="CDD" id="cd20902">
    <property type="entry name" value="CC_DOT1L"/>
    <property type="match status" value="1"/>
</dbReference>
<dbReference type="InParanoid" id="A0A2J7R3V2"/>
<feature type="compositionally biased region" description="Low complexity" evidence="13">
    <location>
        <begin position="1674"/>
        <end position="1686"/>
    </location>
</feature>
<dbReference type="Gene3D" id="3.40.50.150">
    <property type="entry name" value="Vaccinia Virus protein VP39"/>
    <property type="match status" value="1"/>
</dbReference>
<feature type="region of interest" description="Disordered" evidence="13">
    <location>
        <begin position="332"/>
        <end position="485"/>
    </location>
</feature>
<reference evidence="15 16" key="1">
    <citation type="submission" date="2017-12" db="EMBL/GenBank/DDBJ databases">
        <title>Hemimetabolous genomes reveal molecular basis of termite eusociality.</title>
        <authorList>
            <person name="Harrison M.C."/>
            <person name="Jongepier E."/>
            <person name="Robertson H.M."/>
            <person name="Arning N."/>
            <person name="Bitard-Feildel T."/>
            <person name="Chao H."/>
            <person name="Childers C.P."/>
            <person name="Dinh H."/>
            <person name="Doddapaneni H."/>
            <person name="Dugan S."/>
            <person name="Gowin J."/>
            <person name="Greiner C."/>
            <person name="Han Y."/>
            <person name="Hu H."/>
            <person name="Hughes D.S.T."/>
            <person name="Huylmans A.-K."/>
            <person name="Kemena C."/>
            <person name="Kremer L.P.M."/>
            <person name="Lee S.L."/>
            <person name="Lopez-Ezquerra A."/>
            <person name="Mallet L."/>
            <person name="Monroy-Kuhn J.M."/>
            <person name="Moser A."/>
            <person name="Murali S.C."/>
            <person name="Muzny D.M."/>
            <person name="Otani S."/>
            <person name="Piulachs M.-D."/>
            <person name="Poelchau M."/>
            <person name="Qu J."/>
            <person name="Schaub F."/>
            <person name="Wada-Katsumata A."/>
            <person name="Worley K.C."/>
            <person name="Xie Q."/>
            <person name="Ylla G."/>
            <person name="Poulsen M."/>
            <person name="Gibbs R.A."/>
            <person name="Schal C."/>
            <person name="Richards S."/>
            <person name="Belles X."/>
            <person name="Korb J."/>
            <person name="Bornberg-Bauer E."/>
        </authorList>
    </citation>
    <scope>NUCLEOTIDE SEQUENCE [LARGE SCALE GENOMIC DNA]</scope>
    <source>
        <tissue evidence="15">Whole body</tissue>
    </source>
</reference>
<comment type="subcellular location">
    <subcellularLocation>
        <location evidence="1 11">Nucleus</location>
    </subcellularLocation>
</comment>
<gene>
    <name evidence="15" type="ORF">B7P43_G04129</name>
</gene>
<dbReference type="FunFam" id="1.10.260.60:FF:000001">
    <property type="entry name" value="Histone-lysine N-methyltransferase, H3 lysine-79 specific"/>
    <property type="match status" value="1"/>
</dbReference>
<feature type="region of interest" description="Disordered" evidence="13">
    <location>
        <begin position="792"/>
        <end position="815"/>
    </location>
</feature>
<dbReference type="PROSITE" id="PS51569">
    <property type="entry name" value="DOT1"/>
    <property type="match status" value="1"/>
</dbReference>
<dbReference type="CDD" id="cd02440">
    <property type="entry name" value="AdoMet_MTases"/>
    <property type="match status" value="1"/>
</dbReference>
<feature type="compositionally biased region" description="Pro residues" evidence="13">
    <location>
        <begin position="1726"/>
        <end position="1736"/>
    </location>
</feature>
<comment type="function">
    <text evidence="11">Histone methyltransferase that specifically trimethylates histone H3 to form H3K79me3. This methylation is required for telomere silencing and for the pachytene checkpoint during the meiotic cell cycle by allowing the recruitment of RAD9 to double strand breaks. Nucleosomes are preferred as substrate compared to free histone.</text>
</comment>
<feature type="compositionally biased region" description="Pro residues" evidence="13">
    <location>
        <begin position="1614"/>
        <end position="1623"/>
    </location>
</feature>
<dbReference type="PANTHER" id="PTHR21451">
    <property type="entry name" value="HISTONE H3 METHYLTRANSFERASE"/>
    <property type="match status" value="1"/>
</dbReference>
<dbReference type="GO" id="GO:0140956">
    <property type="term" value="F:histone H3K79 trimethyltransferase activity"/>
    <property type="evidence" value="ECO:0007669"/>
    <property type="project" value="UniProtKB-EC"/>
</dbReference>
<dbReference type="Gene3D" id="1.10.260.60">
    <property type="match status" value="1"/>
</dbReference>
<comment type="caution">
    <text evidence="15">The sequence shown here is derived from an EMBL/GenBank/DDBJ whole genome shotgun (WGS) entry which is preliminary data.</text>
</comment>
<evidence type="ECO:0000256" key="2">
    <source>
        <dbReference type="ARBA" id="ARBA00012190"/>
    </source>
</evidence>
<dbReference type="EMBL" id="NEVH01007818">
    <property type="protein sequence ID" value="PNF35512.1"/>
    <property type="molecule type" value="Genomic_DNA"/>
</dbReference>
<dbReference type="PANTHER" id="PTHR21451:SF0">
    <property type="entry name" value="HISTONE-LYSINE N-METHYLTRANSFERASE, H3 LYSINE-79 SPECIFIC"/>
    <property type="match status" value="1"/>
</dbReference>
<dbReference type="GO" id="GO:0032259">
    <property type="term" value="P:methylation"/>
    <property type="evidence" value="ECO:0007669"/>
    <property type="project" value="UniProtKB-KW"/>
</dbReference>
<evidence type="ECO:0000256" key="3">
    <source>
        <dbReference type="ARBA" id="ARBA00020987"/>
    </source>
</evidence>
<evidence type="ECO:0000313" key="16">
    <source>
        <dbReference type="Proteomes" id="UP000235965"/>
    </source>
</evidence>
<comment type="catalytic activity">
    <reaction evidence="10 11">
        <text>L-lysyl(79)-[histone H3] + 3 S-adenosyl-L-methionine = N(6),N(6),N(6)-trimethyl-L-lysyl(79)-[histone H3] + 3 S-adenosyl-L-homocysteine + 3 H(+)</text>
        <dbReference type="Rhea" id="RHEA:60328"/>
        <dbReference type="Rhea" id="RHEA-COMP:15549"/>
        <dbReference type="Rhea" id="RHEA-COMP:15552"/>
        <dbReference type="ChEBI" id="CHEBI:15378"/>
        <dbReference type="ChEBI" id="CHEBI:29969"/>
        <dbReference type="ChEBI" id="CHEBI:57856"/>
        <dbReference type="ChEBI" id="CHEBI:59789"/>
        <dbReference type="ChEBI" id="CHEBI:61961"/>
        <dbReference type="EC" id="2.1.1.360"/>
    </reaction>
</comment>
<dbReference type="InterPro" id="IPR025789">
    <property type="entry name" value="DOT1_dom"/>
</dbReference>
<evidence type="ECO:0000256" key="1">
    <source>
        <dbReference type="ARBA" id="ARBA00004123"/>
    </source>
</evidence>
<evidence type="ECO:0000256" key="10">
    <source>
        <dbReference type="ARBA" id="ARBA00047770"/>
    </source>
</evidence>
<proteinExistence type="inferred from homology"/>
<keyword evidence="7 11" id="KW-0156">Chromatin regulator</keyword>
<feature type="coiled-coil region" evidence="12">
    <location>
        <begin position="634"/>
        <end position="661"/>
    </location>
</feature>
<dbReference type="Pfam" id="PF08123">
    <property type="entry name" value="DOT1"/>
    <property type="match status" value="1"/>
</dbReference>
<evidence type="ECO:0000256" key="8">
    <source>
        <dbReference type="ARBA" id="ARBA00023242"/>
    </source>
</evidence>
<dbReference type="EC" id="2.1.1.360" evidence="2 11"/>
<dbReference type="OrthoDB" id="443402at2759"/>
<feature type="compositionally biased region" description="Polar residues" evidence="13">
    <location>
        <begin position="1515"/>
        <end position="1525"/>
    </location>
</feature>
<evidence type="ECO:0000256" key="9">
    <source>
        <dbReference type="ARBA" id="ARBA00029821"/>
    </source>
</evidence>
<feature type="compositionally biased region" description="Basic residues" evidence="13">
    <location>
        <begin position="438"/>
        <end position="450"/>
    </location>
</feature>
<feature type="compositionally biased region" description="Basic residues" evidence="13">
    <location>
        <begin position="472"/>
        <end position="485"/>
    </location>
</feature>
<evidence type="ECO:0000256" key="12">
    <source>
        <dbReference type="SAM" id="Coils"/>
    </source>
</evidence>
<feature type="region of interest" description="Disordered" evidence="13">
    <location>
        <begin position="1400"/>
        <end position="1421"/>
    </location>
</feature>
<evidence type="ECO:0000256" key="7">
    <source>
        <dbReference type="ARBA" id="ARBA00022853"/>
    </source>
</evidence>
<feature type="compositionally biased region" description="Polar residues" evidence="13">
    <location>
        <begin position="917"/>
        <end position="931"/>
    </location>
</feature>
<feature type="region of interest" description="Disordered" evidence="13">
    <location>
        <begin position="1361"/>
        <end position="1380"/>
    </location>
</feature>
<feature type="compositionally biased region" description="Polar residues" evidence="13">
    <location>
        <begin position="460"/>
        <end position="470"/>
    </location>
</feature>
<feature type="compositionally biased region" description="Basic and acidic residues" evidence="13">
    <location>
        <begin position="796"/>
        <end position="815"/>
    </location>
</feature>
<protein>
    <recommendedName>
        <fullName evidence="3 11">Histone-lysine N-methyltransferase, H3 lysine-79 specific</fullName>
        <ecNumber evidence="2 11">2.1.1.360</ecNumber>
    </recommendedName>
    <alternativeName>
        <fullName evidence="9 11">Histone H3-K79 methyltransferase</fullName>
    </alternativeName>
</protein>
<sequence>MAFELRLHSPAGAEAVVYQWPLTVGTGSDKHDGALEIVETIRWVCEDFPELKLPMENNILADYDTRSFDSMKGLCDRYNRAIDSIVQLEKGTSLPAQRLNKHPSRGLLRHILQQVYNQAVSDPEKLNQYEPFSPEVYGETSYDLVCQMIDQIEITKDDIFVDLGSGVGQVVLQMAAATPCKICFGVERADVPSKYAENMNIQFRKWMRWYGKKYGDYRLIKGDFLTDEHREKIVSATIVFVNNFAFGPTVDHMLKERFADLKDGARIVSSKSFCPLNFRITDRNLSDIGTIMHVSEMSPLRGSVSWTGKPVSYYLHIIDRTKLERYFQRLKNPKVRGGGGSAGSGTMSAGGEEENTPPRSSRDRARRDLTKQLNLDTSSNSSRDSDDSTSVTTMSSRSRVVTGPTTRRAWSDWCSNSNKGKSSQSEEENNSGNINGKSRARQPKKLRCKLPRAGNKPTPMMQQTRATAQSKRGSRGRVKKGKPKKTIKINGLDLLHSQTLLSTSPQAIGKKPPPAPGCVDQQLTSLTLSTNSVHTELDIPPAPADTPYALQILLDMYRAQFLQMVEIMKSPHYRDDVNLQIERDKERNQKLRSRAAQLEKQIKVLIDDSVALLKARMSELGINASSPGDLLAKAKEIVLRHKELQAKASKLQAQVTSVEHEQAKYVSLRQQEILEKYRKSGLMNGMSSNQHLDVSGLTQEYILKEISATLSHRKKLHSKVSRLETELTALEKVNDERKSQPLASSSLKMISAYANGSIVATVASNEKVPHAHPPLQPPLMITNHHHVVPPVKPQRKSREARSRSQDWPDVPDIGKIEENNPEILAQKILETGRQIEAGKIKETTKFNGSHTNAGDGHDITHVNNGRYGRHGANSHPYQSQIGSTGKLTAETLPVPRATPRTGSITGSDSKAKHGRPSSANKQLVSFTSNRAQEPPRVANFEDRLKSIITSVLNEDQQNRQQQQALMSTGGYPNTSVVNTSMSGYGSNCYGSTSYSTASGMEVVKASRECKKEERYRGRDSSVQSSRNLSAQPDYTQVSPAKLALRRHLSQEKLAAASAQQLQALGSNEKGFVATRTIGDLVSGEIERTLEISNQSIINAAVDMSTMMSATTPANIVNQNIPPRPERVNVRISRIVEDSLARKETEDHVGGNSPSPLHRTPVYSPISRPSSAEGGMSTTGNPPTPTGMLHPPTQMLEGLAYPQHRPKSPPPPHHGLATFHVAYTHHSASSYPSTVAPPAYSPRTTVLYPPSSSAAYIPKTTVSQHVTSSSLSTSCRYATSSNEGGYTPVQLPRADIKPYHESYFSDTKPLIIVNSTSEHKPSTSVATSEVSASKPLYSKSGSESFGPVEGLAATLHARIVGGQENSSKPGQDSLVVKEEADDRAARHSDCMMYNDRHCHQRREPANLGQSEAKTEDRGEASRVAAAVPVPAMDVVKTEANEAMKVPDSAEDAFGRTGHHYQNGSLKRASPVIQAPTRSHKKQLLETGMAHGETDAGVSSVSAVVSNASQPLAISAISSPELNSGKSTPVPPIDDPSERRRRRVEDREEDGEEDEVGLRKVDKWQDKISSGFDRLMSFASTELDKRRRSTEGASPRGGDSAASCNTSPDSGIGHGDPPPPPPAPTPAKKRSPSDTGGNSPGPKMPRLFKTPASKPSPDRVGRDSPPILEPPLIDDTTGPPRTPSPSSSADEHLPVSVGPPFSPAPLDGPYSPVSTGTSILPINGESSSPPPPPLPPSVPLKYQRTESQEHKHHFKKKFFHRESWSSSGHWGKTGGKFRPKGKDWEWHSNKNTAPIPPDFSVPPPHMVNTSLPPPTPRFHHHPRYRSSHNWERYGSGFAPPQDMASQPWPH</sequence>
<dbReference type="InterPro" id="IPR030445">
    <property type="entry name" value="H3-K79_meTrfase"/>
</dbReference>
<feature type="coiled-coil region" evidence="12">
    <location>
        <begin position="574"/>
        <end position="608"/>
    </location>
</feature>
<comment type="similarity">
    <text evidence="11">Belongs to the class I-like SAM-binding methyltransferase superfamily. DOT1 family.</text>
</comment>
<evidence type="ECO:0000256" key="13">
    <source>
        <dbReference type="SAM" id="MobiDB-lite"/>
    </source>
</evidence>